<accession>A0ACC2F8L9</accession>
<reference evidence="1" key="1">
    <citation type="submission" date="2021-05" db="EMBL/GenBank/DDBJ databases">
        <authorList>
            <person name="Pan Q."/>
            <person name="Jouanno E."/>
            <person name="Zahm M."/>
            <person name="Klopp C."/>
            <person name="Cabau C."/>
            <person name="Louis A."/>
            <person name="Berthelot C."/>
            <person name="Parey E."/>
            <person name="Roest Crollius H."/>
            <person name="Montfort J."/>
            <person name="Robinson-Rechavi M."/>
            <person name="Bouchez O."/>
            <person name="Lampietro C."/>
            <person name="Lopez Roques C."/>
            <person name="Donnadieu C."/>
            <person name="Postlethwait J."/>
            <person name="Bobe J."/>
            <person name="Dillon D."/>
            <person name="Chandos A."/>
            <person name="von Hippel F."/>
            <person name="Guiguen Y."/>
        </authorList>
    </citation>
    <scope>NUCLEOTIDE SEQUENCE</scope>
    <source>
        <strain evidence="1">YG-Jan2019</strain>
    </source>
</reference>
<keyword evidence="2" id="KW-1185">Reference proteome</keyword>
<evidence type="ECO:0000313" key="2">
    <source>
        <dbReference type="Proteomes" id="UP001157502"/>
    </source>
</evidence>
<feature type="non-terminal residue" evidence="1">
    <location>
        <position position="67"/>
    </location>
</feature>
<name>A0ACC2F8L9_DALPE</name>
<dbReference type="EMBL" id="CM055759">
    <property type="protein sequence ID" value="KAJ7987727.1"/>
    <property type="molecule type" value="Genomic_DNA"/>
</dbReference>
<comment type="caution">
    <text evidence="1">The sequence shown here is derived from an EMBL/GenBank/DDBJ whole genome shotgun (WGS) entry which is preliminary data.</text>
</comment>
<evidence type="ECO:0000313" key="1">
    <source>
        <dbReference type="EMBL" id="KAJ7987727.1"/>
    </source>
</evidence>
<protein>
    <submittedName>
        <fullName evidence="1">Uncharacterized protein</fullName>
    </submittedName>
</protein>
<proteinExistence type="predicted"/>
<organism evidence="1 2">
    <name type="scientific">Dallia pectoralis</name>
    <name type="common">Alaska blackfish</name>
    <dbReference type="NCBI Taxonomy" id="75939"/>
    <lineage>
        <taxon>Eukaryota</taxon>
        <taxon>Metazoa</taxon>
        <taxon>Chordata</taxon>
        <taxon>Craniata</taxon>
        <taxon>Vertebrata</taxon>
        <taxon>Euteleostomi</taxon>
        <taxon>Actinopterygii</taxon>
        <taxon>Neopterygii</taxon>
        <taxon>Teleostei</taxon>
        <taxon>Protacanthopterygii</taxon>
        <taxon>Esociformes</taxon>
        <taxon>Umbridae</taxon>
        <taxon>Dallia</taxon>
    </lineage>
</organism>
<sequence length="67" mass="7712">MQNVNCRDSEGHQSTPPVYSASLLRQSTMLHFTAGYNCISVVQNFHTKDKRLRQSTPPVYYAPLHCW</sequence>
<gene>
    <name evidence="1" type="ORF">DPEC_G00329490</name>
</gene>
<dbReference type="Proteomes" id="UP001157502">
    <property type="component" value="Chromosome 32"/>
</dbReference>